<comment type="caution">
    <text evidence="2">The sequence shown here is derived from an EMBL/GenBank/DDBJ whole genome shotgun (WGS) entry which is preliminary data.</text>
</comment>
<protein>
    <recommendedName>
        <fullName evidence="4">Bacterial Ig domain-containing protein</fullName>
    </recommendedName>
</protein>
<organism evidence="2 3">
    <name type="scientific">Phenylobacterium koreense</name>
    <dbReference type="NCBI Taxonomy" id="266125"/>
    <lineage>
        <taxon>Bacteria</taxon>
        <taxon>Pseudomonadati</taxon>
        <taxon>Pseudomonadota</taxon>
        <taxon>Alphaproteobacteria</taxon>
        <taxon>Caulobacterales</taxon>
        <taxon>Caulobacteraceae</taxon>
        <taxon>Phenylobacterium</taxon>
    </lineage>
</organism>
<evidence type="ECO:0000313" key="2">
    <source>
        <dbReference type="EMBL" id="MET3524983.1"/>
    </source>
</evidence>
<dbReference type="EMBL" id="JBEPLU010000001">
    <property type="protein sequence ID" value="MET3524983.1"/>
    <property type="molecule type" value="Genomic_DNA"/>
</dbReference>
<proteinExistence type="predicted"/>
<evidence type="ECO:0008006" key="4">
    <source>
        <dbReference type="Google" id="ProtNLM"/>
    </source>
</evidence>
<dbReference type="Gene3D" id="2.60.40.10">
    <property type="entry name" value="Immunoglobulins"/>
    <property type="match status" value="1"/>
</dbReference>
<sequence>MRRRLATFLSLALVLPMAAGCGEGAAPLAPAAKTPGAQPDPGYYIAPRVTDVRGANGRLSLVGEAPAGSRVRLATPEGEAQFAEADAKGAWSLSLPTSAQARIYGLSATVEGRAVQSEGYVLITPTGEPVLLRAGAGALRHGTGASGVDAVDIDREGGAVVSGRAPAGAALSVHIDGRKFGEGRAGQDGRYALALTQQPLTPGRHQIDVFGDATENPVMIDATPAPALSQGPFRAASVDAGLRVDWMTPGGGAQSTILLK</sequence>
<dbReference type="InterPro" id="IPR013783">
    <property type="entry name" value="Ig-like_fold"/>
</dbReference>
<keyword evidence="1" id="KW-0732">Signal</keyword>
<name>A0ABV2ED87_9CAUL</name>
<keyword evidence="3" id="KW-1185">Reference proteome</keyword>
<feature type="signal peptide" evidence="1">
    <location>
        <begin position="1"/>
        <end position="19"/>
    </location>
</feature>
<gene>
    <name evidence="2" type="ORF">ABID41_000078</name>
</gene>
<dbReference type="Proteomes" id="UP001549110">
    <property type="component" value="Unassembled WGS sequence"/>
</dbReference>
<reference evidence="2 3" key="1">
    <citation type="submission" date="2024-06" db="EMBL/GenBank/DDBJ databases">
        <title>Genomic Encyclopedia of Type Strains, Phase IV (KMG-IV): sequencing the most valuable type-strain genomes for metagenomic binning, comparative biology and taxonomic classification.</title>
        <authorList>
            <person name="Goeker M."/>
        </authorList>
    </citation>
    <scope>NUCLEOTIDE SEQUENCE [LARGE SCALE GENOMIC DNA]</scope>
    <source>
        <strain evidence="2 3">DSM 17809</strain>
    </source>
</reference>
<dbReference type="RefSeq" id="WP_354296925.1">
    <property type="nucleotide sequence ID" value="NZ_JBEPLU010000001.1"/>
</dbReference>
<evidence type="ECO:0000256" key="1">
    <source>
        <dbReference type="SAM" id="SignalP"/>
    </source>
</evidence>
<feature type="chain" id="PRO_5046868590" description="Bacterial Ig domain-containing protein" evidence="1">
    <location>
        <begin position="20"/>
        <end position="260"/>
    </location>
</feature>
<dbReference type="PROSITE" id="PS51257">
    <property type="entry name" value="PROKAR_LIPOPROTEIN"/>
    <property type="match status" value="1"/>
</dbReference>
<accession>A0ABV2ED87</accession>
<evidence type="ECO:0000313" key="3">
    <source>
        <dbReference type="Proteomes" id="UP001549110"/>
    </source>
</evidence>